<accession>A0A3S5BAY9</accession>
<proteinExistence type="predicted"/>
<sequence>MANPHDSARLFGGPGQALPPSSRRRTLDRKLHYVPFAQTFAGTVCARSTCLCVRMDQTTCQLASPLYMNSRVADFVRERQPYFGIGADELASVAPPSTRPNRIDSLRLLCGTDYSARGLVASATRNLASFVGFVLFYSHLPYSRGLKTLPQ</sequence>
<evidence type="ECO:0000313" key="3">
    <source>
        <dbReference type="Proteomes" id="UP000784294"/>
    </source>
</evidence>
<dbReference type="Proteomes" id="UP000784294">
    <property type="component" value="Unassembled WGS sequence"/>
</dbReference>
<keyword evidence="3" id="KW-1185">Reference proteome</keyword>
<evidence type="ECO:0000256" key="1">
    <source>
        <dbReference type="SAM" id="MobiDB-lite"/>
    </source>
</evidence>
<dbReference type="AlphaFoldDB" id="A0A3S5BAY9"/>
<comment type="caution">
    <text evidence="2">The sequence shown here is derived from an EMBL/GenBank/DDBJ whole genome shotgun (WGS) entry which is preliminary data.</text>
</comment>
<name>A0A3S5BAY9_9PLAT</name>
<protein>
    <submittedName>
        <fullName evidence="2">Uncharacterized protein</fullName>
    </submittedName>
</protein>
<evidence type="ECO:0000313" key="2">
    <source>
        <dbReference type="EMBL" id="VEL18121.1"/>
    </source>
</evidence>
<gene>
    <name evidence="2" type="ORF">PXEA_LOCUS11561</name>
</gene>
<feature type="region of interest" description="Disordered" evidence="1">
    <location>
        <begin position="1"/>
        <end position="24"/>
    </location>
</feature>
<dbReference type="EMBL" id="CAAALY010035713">
    <property type="protein sequence ID" value="VEL18121.1"/>
    <property type="molecule type" value="Genomic_DNA"/>
</dbReference>
<organism evidence="2 3">
    <name type="scientific">Protopolystoma xenopodis</name>
    <dbReference type="NCBI Taxonomy" id="117903"/>
    <lineage>
        <taxon>Eukaryota</taxon>
        <taxon>Metazoa</taxon>
        <taxon>Spiralia</taxon>
        <taxon>Lophotrochozoa</taxon>
        <taxon>Platyhelminthes</taxon>
        <taxon>Monogenea</taxon>
        <taxon>Polyopisthocotylea</taxon>
        <taxon>Polystomatidea</taxon>
        <taxon>Polystomatidae</taxon>
        <taxon>Protopolystoma</taxon>
    </lineage>
</organism>
<reference evidence="2" key="1">
    <citation type="submission" date="2018-11" db="EMBL/GenBank/DDBJ databases">
        <authorList>
            <consortium name="Pathogen Informatics"/>
        </authorList>
    </citation>
    <scope>NUCLEOTIDE SEQUENCE</scope>
</reference>